<dbReference type="Pfam" id="PF13493">
    <property type="entry name" value="DUF4118"/>
    <property type="match status" value="1"/>
</dbReference>
<evidence type="ECO:0000259" key="14">
    <source>
        <dbReference type="Pfam" id="PF13493"/>
    </source>
</evidence>
<dbReference type="InterPro" id="IPR038318">
    <property type="entry name" value="KdpD_sf"/>
</dbReference>
<sequence length="471" mass="51534">MVTKVSDSGRADALLAQLPREGRGRLKVFLGAAPGVGKTYAMLQAAHAQLRQGVRVVAGVVETHGRAETEALLNGVPQQPLLRTEYRGMTLEEMDLDALLKAAPALVLVDELAHTNAPGSRHTKRWQDIQELLAAGIDVYTTVNVQHLESLNDQVRGITGVQVRETLPDWVLQEAFDLVLIDLPPRELLERLRDGKVYVPEQARAAIDAFFTQTNLTALREMAMQTAAAQVDNDLAQGYRQLGQSAPAVRGRMLVGIDGDTHAERLVRHASRVAQRRHLPWSAVHVDDGQTLDEQSRARLQSAQQLAERLGGEAVSLRAGEVARTLVQHAIERRASVVLVGQSRRHWRRRVFGGGVAARLLREGHGLEISVLDDSEELPDQPPRARPAREVVWFDYGLAFVATLLASLVAWGVSGVLALPNISLIFLAAVLLVAVRSSMGPALACAGLSFLAYDFLFIPPSFSLNIQREED</sequence>
<evidence type="ECO:0000313" key="16">
    <source>
        <dbReference type="Proteomes" id="UP000003465"/>
    </source>
</evidence>
<evidence type="ECO:0000259" key="12">
    <source>
        <dbReference type="Pfam" id="PF00582"/>
    </source>
</evidence>
<evidence type="ECO:0000256" key="11">
    <source>
        <dbReference type="SAM" id="Phobius"/>
    </source>
</evidence>
<evidence type="ECO:0000256" key="8">
    <source>
        <dbReference type="ARBA" id="ARBA00022989"/>
    </source>
</evidence>
<dbReference type="Gene3D" id="3.40.50.300">
    <property type="entry name" value="P-loop containing nucleotide triphosphate hydrolases"/>
    <property type="match status" value="1"/>
</dbReference>
<dbReference type="CDD" id="cd01987">
    <property type="entry name" value="USP_KdpD-like"/>
    <property type="match status" value="1"/>
</dbReference>
<keyword evidence="10 11" id="KW-0472">Membrane</keyword>
<name>A0A656G522_PSEA0</name>
<keyword evidence="9" id="KW-0902">Two-component regulatory system</keyword>
<feature type="transmembrane region" description="Helical" evidence="11">
    <location>
        <begin position="417"/>
        <end position="435"/>
    </location>
</feature>
<dbReference type="InterPro" id="IPR006016">
    <property type="entry name" value="UspA"/>
</dbReference>
<dbReference type="GO" id="GO:0005886">
    <property type="term" value="C:plasma membrane"/>
    <property type="evidence" value="ECO:0007669"/>
    <property type="project" value="TreeGrafter"/>
</dbReference>
<proteinExistence type="predicted"/>
<dbReference type="SUPFAM" id="SSF52402">
    <property type="entry name" value="Adenine nucleotide alpha hydrolases-like"/>
    <property type="match status" value="1"/>
</dbReference>
<evidence type="ECO:0000313" key="15">
    <source>
        <dbReference type="EMBL" id="EGH20862.1"/>
    </source>
</evidence>
<dbReference type="InterPro" id="IPR025201">
    <property type="entry name" value="KdpD_TM"/>
</dbReference>
<dbReference type="InterPro" id="IPR003852">
    <property type="entry name" value="Sig_transdc_His_kinase_KdpD_N"/>
</dbReference>
<dbReference type="EMBL" id="AEAG01000201">
    <property type="protein sequence ID" value="EGH20862.1"/>
    <property type="molecule type" value="Genomic_DNA"/>
</dbReference>
<keyword evidence="5" id="KW-0547">Nucleotide-binding</keyword>
<dbReference type="GO" id="GO:0005524">
    <property type="term" value="F:ATP binding"/>
    <property type="evidence" value="ECO:0007669"/>
    <property type="project" value="UniProtKB-KW"/>
</dbReference>
<evidence type="ECO:0000256" key="4">
    <source>
        <dbReference type="ARBA" id="ARBA00022692"/>
    </source>
</evidence>
<gene>
    <name evidence="15" type="ORF">PSYMO_04883</name>
</gene>
<feature type="domain" description="UspA" evidence="12">
    <location>
        <begin position="252"/>
        <end position="363"/>
    </location>
</feature>
<dbReference type="InterPro" id="IPR014729">
    <property type="entry name" value="Rossmann-like_a/b/a_fold"/>
</dbReference>
<dbReference type="AlphaFoldDB" id="A0A656G522"/>
<protein>
    <submittedName>
        <fullName evidence="15">Sensor protein KdpD</fullName>
    </submittedName>
</protein>
<keyword evidence="4 11" id="KW-0812">Transmembrane</keyword>
<dbReference type="GO" id="GO:0005737">
    <property type="term" value="C:cytoplasm"/>
    <property type="evidence" value="ECO:0007669"/>
    <property type="project" value="UniProtKB-ARBA"/>
</dbReference>
<comment type="caution">
    <text evidence="15">The sequence shown here is derived from an EMBL/GenBank/DDBJ whole genome shotgun (WGS) entry which is preliminary data.</text>
</comment>
<feature type="domain" description="Sensor protein KdpD transmembrane" evidence="14">
    <location>
        <begin position="396"/>
        <end position="470"/>
    </location>
</feature>
<dbReference type="Gene3D" id="1.20.120.620">
    <property type="entry name" value="Backbone structure of the membrane domain of e. Coli histidine kinase receptor kdpd"/>
    <property type="match status" value="1"/>
</dbReference>
<feature type="domain" description="Signal transduction histidine kinase osmosensitive K+ channel sensor N-terminal" evidence="13">
    <location>
        <begin position="23"/>
        <end position="231"/>
    </location>
</feature>
<dbReference type="SUPFAM" id="SSF52540">
    <property type="entry name" value="P-loop containing nucleoside triphosphate hydrolases"/>
    <property type="match status" value="1"/>
</dbReference>
<dbReference type="Proteomes" id="UP000003465">
    <property type="component" value="Unassembled WGS sequence"/>
</dbReference>
<reference evidence="15 16" key="1">
    <citation type="journal article" date="2011" name="PLoS Pathog.">
        <title>Dynamic evolution of pathogenicity revealed by sequencing and comparative genomics of 19 Pseudomonas syringae isolates.</title>
        <authorList>
            <person name="Baltrus D.A."/>
            <person name="Nishimura M.T."/>
            <person name="Romanchuk A."/>
            <person name="Chang J.H."/>
            <person name="Mukhtar M.S."/>
            <person name="Cherkis K."/>
            <person name="Roach J."/>
            <person name="Grant S.R."/>
            <person name="Jones C.D."/>
            <person name="Dangl J.L."/>
        </authorList>
    </citation>
    <scope>NUCLEOTIDE SEQUENCE [LARGE SCALE GENOMIC DNA]</scope>
    <source>
        <strain evidence="15 16">301020</strain>
    </source>
</reference>
<dbReference type="PANTHER" id="PTHR45569">
    <property type="entry name" value="SENSOR PROTEIN KDPD"/>
    <property type="match status" value="1"/>
</dbReference>
<evidence type="ECO:0000256" key="6">
    <source>
        <dbReference type="ARBA" id="ARBA00022777"/>
    </source>
</evidence>
<dbReference type="FunFam" id="3.40.50.300:FF:000483">
    <property type="entry name" value="Sensor histidine kinase KdpD"/>
    <property type="match status" value="1"/>
</dbReference>
<organism evidence="15 16">
    <name type="scientific">Pseudomonas amygdali pv. mori str. 301020</name>
    <dbReference type="NCBI Taxonomy" id="629261"/>
    <lineage>
        <taxon>Bacteria</taxon>
        <taxon>Pseudomonadati</taxon>
        <taxon>Pseudomonadota</taxon>
        <taxon>Gammaproteobacteria</taxon>
        <taxon>Pseudomonadales</taxon>
        <taxon>Pseudomonadaceae</taxon>
        <taxon>Pseudomonas</taxon>
        <taxon>Pseudomonas amygdali</taxon>
    </lineage>
</organism>
<dbReference type="Gene3D" id="3.40.50.620">
    <property type="entry name" value="HUPs"/>
    <property type="match status" value="1"/>
</dbReference>
<comment type="subcellular location">
    <subcellularLocation>
        <location evidence="1">Membrane</location>
        <topology evidence="1">Multi-pass membrane protein</topology>
    </subcellularLocation>
</comment>
<keyword evidence="8 11" id="KW-1133">Transmembrane helix</keyword>
<accession>A0A656G522</accession>
<evidence type="ECO:0000256" key="5">
    <source>
        <dbReference type="ARBA" id="ARBA00022741"/>
    </source>
</evidence>
<dbReference type="Pfam" id="PF00582">
    <property type="entry name" value="Usp"/>
    <property type="match status" value="1"/>
</dbReference>
<feature type="non-terminal residue" evidence="15">
    <location>
        <position position="471"/>
    </location>
</feature>
<feature type="transmembrane region" description="Helical" evidence="11">
    <location>
        <begin position="391"/>
        <end position="411"/>
    </location>
</feature>
<dbReference type="PANTHER" id="PTHR45569:SF1">
    <property type="entry name" value="SENSOR PROTEIN KDPD"/>
    <property type="match status" value="1"/>
</dbReference>
<evidence type="ECO:0000256" key="2">
    <source>
        <dbReference type="ARBA" id="ARBA00022553"/>
    </source>
</evidence>
<keyword evidence="6" id="KW-0418">Kinase</keyword>
<evidence type="ECO:0000259" key="13">
    <source>
        <dbReference type="Pfam" id="PF02702"/>
    </source>
</evidence>
<dbReference type="InterPro" id="IPR027417">
    <property type="entry name" value="P-loop_NTPase"/>
</dbReference>
<evidence type="ECO:0000256" key="7">
    <source>
        <dbReference type="ARBA" id="ARBA00022840"/>
    </source>
</evidence>
<evidence type="ECO:0000256" key="1">
    <source>
        <dbReference type="ARBA" id="ARBA00004141"/>
    </source>
</evidence>
<keyword evidence="2" id="KW-0597">Phosphoprotein</keyword>
<dbReference type="Pfam" id="PF02702">
    <property type="entry name" value="KdpD"/>
    <property type="match status" value="1"/>
</dbReference>
<dbReference type="InterPro" id="IPR052023">
    <property type="entry name" value="Histidine_kinase_KdpD"/>
</dbReference>
<dbReference type="GO" id="GO:0000155">
    <property type="term" value="F:phosphorelay sensor kinase activity"/>
    <property type="evidence" value="ECO:0007669"/>
    <property type="project" value="InterPro"/>
</dbReference>
<feature type="transmembrane region" description="Helical" evidence="11">
    <location>
        <begin position="442"/>
        <end position="462"/>
    </location>
</feature>
<evidence type="ECO:0000256" key="9">
    <source>
        <dbReference type="ARBA" id="ARBA00023012"/>
    </source>
</evidence>
<evidence type="ECO:0000256" key="10">
    <source>
        <dbReference type="ARBA" id="ARBA00023136"/>
    </source>
</evidence>
<evidence type="ECO:0000256" key="3">
    <source>
        <dbReference type="ARBA" id="ARBA00022679"/>
    </source>
</evidence>
<keyword evidence="3" id="KW-0808">Transferase</keyword>
<keyword evidence="7" id="KW-0067">ATP-binding</keyword>